<name>A0A7X2T3E6_9FIRM</name>
<dbReference type="PANTHER" id="PTHR37815:SF3">
    <property type="entry name" value="UPF0397 PROTEIN SPR0429"/>
    <property type="match status" value="1"/>
</dbReference>
<feature type="transmembrane region" description="Helical" evidence="3">
    <location>
        <begin position="158"/>
        <end position="179"/>
    </location>
</feature>
<sequence>MSNQKTLRITVTALMAALCYVAFTFLQIKIPTPVGYTSFHLGNTFCVLAALLLGGIPGGIAGAIGMGIGDILDPVYIMVAPKTLFLKFMIGLITGLVAHKILKIQLQKGKKLVGSVVASCAAGMGFNIIGEPLVSYLYYLILLGDSTKAADYLVAAKFITTGVNAILAVVIASVIYLAIFPRFQKNGTLNRLKPEK</sequence>
<reference evidence="4 5" key="1">
    <citation type="submission" date="2019-08" db="EMBL/GenBank/DDBJ databases">
        <title>In-depth cultivation of the pig gut microbiome towards novel bacterial diversity and tailored functional studies.</title>
        <authorList>
            <person name="Wylensek D."/>
            <person name="Hitch T.C.A."/>
            <person name="Clavel T."/>
        </authorList>
    </citation>
    <scope>NUCLEOTIDE SEQUENCE [LARGE SCALE GENOMIC DNA]</scope>
    <source>
        <strain evidence="4 5">LKV-178-WT-2G</strain>
    </source>
</reference>
<dbReference type="Gene3D" id="1.10.1760.20">
    <property type="match status" value="1"/>
</dbReference>
<dbReference type="InterPro" id="IPR009825">
    <property type="entry name" value="ECF_substrate-spec-like"/>
</dbReference>
<feature type="transmembrane region" description="Helical" evidence="3">
    <location>
        <begin position="114"/>
        <end position="138"/>
    </location>
</feature>
<keyword evidence="2 3" id="KW-1133">Transmembrane helix</keyword>
<feature type="transmembrane region" description="Helical" evidence="3">
    <location>
        <begin position="84"/>
        <end position="102"/>
    </location>
</feature>
<dbReference type="EMBL" id="VUMM01000007">
    <property type="protein sequence ID" value="MSS01504.1"/>
    <property type="molecule type" value="Genomic_DNA"/>
</dbReference>
<proteinExistence type="predicted"/>
<evidence type="ECO:0000313" key="4">
    <source>
        <dbReference type="EMBL" id="MSS01504.1"/>
    </source>
</evidence>
<evidence type="ECO:0000256" key="2">
    <source>
        <dbReference type="ARBA" id="ARBA00022989"/>
    </source>
</evidence>
<feature type="transmembrane region" description="Helical" evidence="3">
    <location>
        <begin position="6"/>
        <end position="28"/>
    </location>
</feature>
<accession>A0A7X2T3E6</accession>
<feature type="transmembrane region" description="Helical" evidence="3">
    <location>
        <begin position="40"/>
        <end position="64"/>
    </location>
</feature>
<keyword evidence="3" id="KW-0472">Membrane</keyword>
<gene>
    <name evidence="4" type="ORF">FYJ50_05235</name>
</gene>
<evidence type="ECO:0000256" key="3">
    <source>
        <dbReference type="SAM" id="Phobius"/>
    </source>
</evidence>
<evidence type="ECO:0000313" key="5">
    <source>
        <dbReference type="Proteomes" id="UP000470082"/>
    </source>
</evidence>
<keyword evidence="5" id="KW-1185">Reference proteome</keyword>
<organism evidence="4 5">
    <name type="scientific">Floccifex porci</name>
    <dbReference type="NCBI Taxonomy" id="2606629"/>
    <lineage>
        <taxon>Bacteria</taxon>
        <taxon>Bacillati</taxon>
        <taxon>Bacillota</taxon>
        <taxon>Erysipelotrichia</taxon>
        <taxon>Erysipelotrichales</taxon>
        <taxon>Erysipelotrichaceae</taxon>
        <taxon>Floccifex</taxon>
    </lineage>
</organism>
<protein>
    <submittedName>
        <fullName evidence="4">ECF transporter S component</fullName>
    </submittedName>
</protein>
<dbReference type="Pfam" id="PF07155">
    <property type="entry name" value="ECF-ribofla_trS"/>
    <property type="match status" value="1"/>
</dbReference>
<keyword evidence="1 3" id="KW-0812">Transmembrane</keyword>
<dbReference type="Proteomes" id="UP000470082">
    <property type="component" value="Unassembled WGS sequence"/>
</dbReference>
<dbReference type="PANTHER" id="PTHR37815">
    <property type="entry name" value="UPF0397 PROTEIN BC_2624-RELATED"/>
    <property type="match status" value="1"/>
</dbReference>
<comment type="caution">
    <text evidence="4">The sequence shown here is derived from an EMBL/GenBank/DDBJ whole genome shotgun (WGS) entry which is preliminary data.</text>
</comment>
<dbReference type="GO" id="GO:0016020">
    <property type="term" value="C:membrane"/>
    <property type="evidence" value="ECO:0007669"/>
    <property type="project" value="InterPro"/>
</dbReference>
<evidence type="ECO:0000256" key="1">
    <source>
        <dbReference type="ARBA" id="ARBA00022692"/>
    </source>
</evidence>
<dbReference type="AlphaFoldDB" id="A0A7X2T3E6"/>
<dbReference type="RefSeq" id="WP_154460039.1">
    <property type="nucleotide sequence ID" value="NZ_VUMM01000007.1"/>
</dbReference>